<name>A0A0G4FYU8_9ALVE</name>
<evidence type="ECO:0000256" key="2">
    <source>
        <dbReference type="ARBA" id="ARBA00022670"/>
    </source>
</evidence>
<reference evidence="9" key="1">
    <citation type="submission" date="2014-11" db="EMBL/GenBank/DDBJ databases">
        <authorList>
            <person name="Otto D Thomas"/>
            <person name="Naeem Raeece"/>
        </authorList>
    </citation>
    <scope>NUCLEOTIDE SEQUENCE</scope>
</reference>
<dbReference type="AlphaFoldDB" id="A0A0G4FYU8"/>
<feature type="domain" description="Calpain catalytic" evidence="8">
    <location>
        <begin position="117"/>
        <end position="407"/>
    </location>
</feature>
<dbReference type="GO" id="GO:0006508">
    <property type="term" value="P:proteolysis"/>
    <property type="evidence" value="ECO:0007669"/>
    <property type="project" value="UniProtKB-KW"/>
</dbReference>
<proteinExistence type="inferred from homology"/>
<keyword evidence="3 6" id="KW-0378">Hydrolase</keyword>
<dbReference type="EMBL" id="CDMZ01000746">
    <property type="protein sequence ID" value="CEM20662.1"/>
    <property type="molecule type" value="Genomic_DNA"/>
</dbReference>
<dbReference type="Gene3D" id="3.90.70.10">
    <property type="entry name" value="Cysteine proteinases"/>
    <property type="match status" value="1"/>
</dbReference>
<feature type="active site" evidence="5 6">
    <location>
        <position position="178"/>
    </location>
</feature>
<dbReference type="VEuPathDB" id="CryptoDB:Cvel_19443"/>
<dbReference type="Pfam" id="PF00648">
    <property type="entry name" value="Peptidase_C2"/>
    <property type="match status" value="1"/>
</dbReference>
<organism evidence="9">
    <name type="scientific">Chromera velia CCMP2878</name>
    <dbReference type="NCBI Taxonomy" id="1169474"/>
    <lineage>
        <taxon>Eukaryota</taxon>
        <taxon>Sar</taxon>
        <taxon>Alveolata</taxon>
        <taxon>Colpodellida</taxon>
        <taxon>Chromeraceae</taxon>
        <taxon>Chromera</taxon>
    </lineage>
</organism>
<dbReference type="PROSITE" id="PS50203">
    <property type="entry name" value="CALPAIN_CAT"/>
    <property type="match status" value="1"/>
</dbReference>
<keyword evidence="4 6" id="KW-0788">Thiol protease</keyword>
<protein>
    <recommendedName>
        <fullName evidence="8">Calpain catalytic domain-containing protein</fullName>
    </recommendedName>
</protein>
<evidence type="ECO:0000256" key="6">
    <source>
        <dbReference type="PROSITE-ProRule" id="PRU00239"/>
    </source>
</evidence>
<feature type="compositionally biased region" description="Basic and acidic residues" evidence="7">
    <location>
        <begin position="49"/>
        <end position="58"/>
    </location>
</feature>
<evidence type="ECO:0000256" key="1">
    <source>
        <dbReference type="ARBA" id="ARBA00007623"/>
    </source>
</evidence>
<dbReference type="PANTHER" id="PTHR10183:SF379">
    <property type="entry name" value="CALPAIN-5"/>
    <property type="match status" value="1"/>
</dbReference>
<dbReference type="PRINTS" id="PR00704">
    <property type="entry name" value="CALPAIN"/>
</dbReference>
<comment type="similarity">
    <text evidence="1">Belongs to the peptidase C2 family.</text>
</comment>
<evidence type="ECO:0000259" key="8">
    <source>
        <dbReference type="PROSITE" id="PS50203"/>
    </source>
</evidence>
<keyword evidence="2 6" id="KW-0645">Protease</keyword>
<dbReference type="InterPro" id="IPR001300">
    <property type="entry name" value="Peptidase_C2_calpain_cat"/>
</dbReference>
<dbReference type="InterPro" id="IPR000169">
    <property type="entry name" value="Pept_cys_AS"/>
</dbReference>
<feature type="active site" evidence="5 6">
    <location>
        <position position="364"/>
    </location>
</feature>
<evidence type="ECO:0000313" key="9">
    <source>
        <dbReference type="EMBL" id="CEM20662.1"/>
    </source>
</evidence>
<evidence type="ECO:0000256" key="3">
    <source>
        <dbReference type="ARBA" id="ARBA00022801"/>
    </source>
</evidence>
<feature type="active site" evidence="5 6">
    <location>
        <position position="344"/>
    </location>
</feature>
<dbReference type="InterPro" id="IPR038765">
    <property type="entry name" value="Papain-like_cys_pep_sf"/>
</dbReference>
<accession>A0A0G4FYU8</accession>
<dbReference type="PANTHER" id="PTHR10183">
    <property type="entry name" value="CALPAIN"/>
    <property type="match status" value="1"/>
</dbReference>
<gene>
    <name evidence="9" type="ORF">Cvel_19443</name>
</gene>
<dbReference type="GO" id="GO:0004198">
    <property type="term" value="F:calcium-dependent cysteine-type endopeptidase activity"/>
    <property type="evidence" value="ECO:0007669"/>
    <property type="project" value="InterPro"/>
</dbReference>
<dbReference type="SMART" id="SM00230">
    <property type="entry name" value="CysPc"/>
    <property type="match status" value="1"/>
</dbReference>
<dbReference type="PROSITE" id="PS00139">
    <property type="entry name" value="THIOL_PROTEASE_CYS"/>
    <property type="match status" value="1"/>
</dbReference>
<evidence type="ECO:0000256" key="7">
    <source>
        <dbReference type="SAM" id="MobiDB-lite"/>
    </source>
</evidence>
<dbReference type="SUPFAM" id="SSF54001">
    <property type="entry name" value="Cysteine proteinases"/>
    <property type="match status" value="1"/>
</dbReference>
<sequence length="1000" mass="110241">MGCAASVDSAGRVVEEVGVHQKGGQGGGGAGSKDHLDPSFFLDPSDVADTGREMRGEDGKWLGKRKKAYLSSAKNVDAKALMDARTEDFSYRVCLGDGAAKELIDSIIRHCETQGGKFWDWQFPPTDLSLAREPNNDTRGPEGMVWCRATEIWEEGKADVVKKGVTPDDVCQGGLGNCYMIAGIAAMAQFPDVVTAHVYPDKVNKAGIYGVRLWRRDRWVWILLDDFLPCQVFDGQKFTGLVSSKNEGEFWPCLVEKAFAKVASSYQAISAGQGLSFHPSNSCLGGLLYLLCASAECESNIDKRKKFADKVWAVIEAGKGLWGLDGGTENVNGQENELGLVQGHAYTVLGGMKVGDTRLVRMRNTWGSFEWKGAWGDSSPLWDDWPEEKEKVKKDLGDNQGIFWIPLFSQDRQDFIQYFGGLWFNLPQPCVENGQTIHNSLPESLHDLTPMEPSFSWSDCPFDFDKIPYKDWRPETRLIGCDPNAPVNKIEETLPASEAAQCLSRSADPGKTRQYAITLERPGSLWIRFVPPHYDSQQGYPILFLVETPLTPKGQPCRWPDSYDLPSPWEDFKAEAERRGLWGDCQFAFCSSDNVGNIKTCSWAQFKPLPRLVGKPLSLFAGSNVKPQWVEENLGGQYKFSVEVKPMNPQPLSVIPQDALPPGRAAEKKVLLEMDISSEEAAGALNRKARGDKKVQWELQIGKGGPRKVSVKVLTPHYDALQGYPQVHLLEAPKDSSGRVVRWGDGWEELETAAGAAGLWGATAFSFYGSDSQGEIVSVDWGDIEVPEGIEGPFVLSVSMNPVKAWCDGSNGGVFPLRVEVKAPLKSGPDFIELDRQPPPSSVFLRASVSADNLQDAFGWEGDDSKNIQWAFKLPNPSEPLHLKARLLPPAADALQGYPIVVVAEVGPDKGRFEGTPNHAFEEHHPSGLFIKYAFSFYEQDFSGGIENVEWGEIEVPPSSNWFVLFSAANGQLGWVQEKGGGSFPLEVEVKPPDVSFEKV</sequence>
<feature type="region of interest" description="Disordered" evidence="7">
    <location>
        <begin position="20"/>
        <end position="58"/>
    </location>
</feature>
<dbReference type="InterPro" id="IPR022684">
    <property type="entry name" value="Calpain_cysteine_protease"/>
</dbReference>
<evidence type="ECO:0000256" key="5">
    <source>
        <dbReference type="PIRSR" id="PIRSR622684-1"/>
    </source>
</evidence>
<feature type="compositionally biased region" description="Gly residues" evidence="7">
    <location>
        <begin position="21"/>
        <end position="31"/>
    </location>
</feature>
<evidence type="ECO:0000256" key="4">
    <source>
        <dbReference type="ARBA" id="ARBA00022807"/>
    </source>
</evidence>